<evidence type="ECO:0000313" key="1">
    <source>
        <dbReference type="EMBL" id="KAF2013858.1"/>
    </source>
</evidence>
<dbReference type="AlphaFoldDB" id="A0A6A5XKP7"/>
<name>A0A6A5XKP7_9PLEO</name>
<dbReference type="Proteomes" id="UP000799778">
    <property type="component" value="Unassembled WGS sequence"/>
</dbReference>
<dbReference type="GeneID" id="54291428"/>
<evidence type="ECO:0000313" key="2">
    <source>
        <dbReference type="Proteomes" id="UP000799778"/>
    </source>
</evidence>
<organism evidence="1 2">
    <name type="scientific">Aaosphaeria arxii CBS 175.79</name>
    <dbReference type="NCBI Taxonomy" id="1450172"/>
    <lineage>
        <taxon>Eukaryota</taxon>
        <taxon>Fungi</taxon>
        <taxon>Dikarya</taxon>
        <taxon>Ascomycota</taxon>
        <taxon>Pezizomycotina</taxon>
        <taxon>Dothideomycetes</taxon>
        <taxon>Pleosporomycetidae</taxon>
        <taxon>Pleosporales</taxon>
        <taxon>Pleosporales incertae sedis</taxon>
        <taxon>Aaosphaeria</taxon>
    </lineage>
</organism>
<accession>A0A6A5XKP7</accession>
<dbReference type="EMBL" id="ML978071">
    <property type="protein sequence ID" value="KAF2013858.1"/>
    <property type="molecule type" value="Genomic_DNA"/>
</dbReference>
<gene>
    <name evidence="1" type="ORF">BU24DRAFT_494248</name>
</gene>
<reference evidence="1" key="1">
    <citation type="journal article" date="2020" name="Stud. Mycol.">
        <title>101 Dothideomycetes genomes: a test case for predicting lifestyles and emergence of pathogens.</title>
        <authorList>
            <person name="Haridas S."/>
            <person name="Albert R."/>
            <person name="Binder M."/>
            <person name="Bloem J."/>
            <person name="Labutti K."/>
            <person name="Salamov A."/>
            <person name="Andreopoulos B."/>
            <person name="Baker S."/>
            <person name="Barry K."/>
            <person name="Bills G."/>
            <person name="Bluhm B."/>
            <person name="Cannon C."/>
            <person name="Castanera R."/>
            <person name="Culley D."/>
            <person name="Daum C."/>
            <person name="Ezra D."/>
            <person name="Gonzalez J."/>
            <person name="Henrissat B."/>
            <person name="Kuo A."/>
            <person name="Liang C."/>
            <person name="Lipzen A."/>
            <person name="Lutzoni F."/>
            <person name="Magnuson J."/>
            <person name="Mondo S."/>
            <person name="Nolan M."/>
            <person name="Ohm R."/>
            <person name="Pangilinan J."/>
            <person name="Park H.-J."/>
            <person name="Ramirez L."/>
            <person name="Alfaro M."/>
            <person name="Sun H."/>
            <person name="Tritt A."/>
            <person name="Yoshinaga Y."/>
            <person name="Zwiers L.-H."/>
            <person name="Turgeon B."/>
            <person name="Goodwin S."/>
            <person name="Spatafora J."/>
            <person name="Crous P."/>
            <person name="Grigoriev I."/>
        </authorList>
    </citation>
    <scope>NUCLEOTIDE SEQUENCE</scope>
    <source>
        <strain evidence="1">CBS 175.79</strain>
    </source>
</reference>
<proteinExistence type="predicted"/>
<protein>
    <submittedName>
        <fullName evidence="1">Uncharacterized protein</fullName>
    </submittedName>
</protein>
<keyword evidence="2" id="KW-1185">Reference proteome</keyword>
<sequence>MGRQLSFNIGSIEAEGASDKCVSSGRATALVALFEAMTRILLGAESNKRPMIYTYTRSSRPMEGHQGLQPAAPGIAARFPGSTRPQMAPELCLYAWHCLASVHTRNKYMELQEERRLMERDWVPGIRAQCHVETVLARRSHAPPKRLGFDLSSYHPMYAIWMSF</sequence>
<dbReference type="RefSeq" id="XP_033382197.1">
    <property type="nucleotide sequence ID" value="XM_033534031.1"/>
</dbReference>